<dbReference type="SUPFAM" id="SSF52317">
    <property type="entry name" value="Class I glutamine amidotransferase-like"/>
    <property type="match status" value="1"/>
</dbReference>
<dbReference type="PANTHER" id="PTHR43873:SF1">
    <property type="entry name" value="COBYRINATE A,C-DIAMIDE SYNTHASE"/>
    <property type="match status" value="1"/>
</dbReference>
<comment type="similarity">
    <text evidence="7">Belongs to the CobB/CbiA family.</text>
</comment>
<dbReference type="PROSITE" id="PS51274">
    <property type="entry name" value="GATASE_COBBQ"/>
    <property type="match status" value="1"/>
</dbReference>
<keyword evidence="2 7" id="KW-0436">Ligase</keyword>
<dbReference type="EMBL" id="JAAITS010000018">
    <property type="protein sequence ID" value="NSG85385.1"/>
    <property type="molecule type" value="Genomic_DNA"/>
</dbReference>
<evidence type="ECO:0000256" key="2">
    <source>
        <dbReference type="ARBA" id="ARBA00022598"/>
    </source>
</evidence>
<comment type="cofactor">
    <cofactor evidence="1 7">
        <name>Mg(2+)</name>
        <dbReference type="ChEBI" id="CHEBI:18420"/>
    </cofactor>
</comment>
<keyword evidence="5 7" id="KW-0460">Magnesium</keyword>
<keyword evidence="11" id="KW-1185">Reference proteome</keyword>
<comment type="function">
    <text evidence="7">Catalyzes the ATP-dependent amidation of the two carboxylate groups at positions a and c of cobyrinate, using either L-glutamine or ammonia as the nitrogen source.</text>
</comment>
<evidence type="ECO:0000313" key="11">
    <source>
        <dbReference type="Proteomes" id="UP001644719"/>
    </source>
</evidence>
<comment type="catalytic activity">
    <reaction evidence="7">
        <text>cob(II)yrinate + 2 L-glutamine + 2 ATP + 2 H2O = cob(II)yrinate a,c diamide + 2 L-glutamate + 2 ADP + 2 phosphate + 2 H(+)</text>
        <dbReference type="Rhea" id="RHEA:26289"/>
        <dbReference type="ChEBI" id="CHEBI:15377"/>
        <dbReference type="ChEBI" id="CHEBI:15378"/>
        <dbReference type="ChEBI" id="CHEBI:29985"/>
        <dbReference type="ChEBI" id="CHEBI:30616"/>
        <dbReference type="ChEBI" id="CHEBI:43474"/>
        <dbReference type="ChEBI" id="CHEBI:58359"/>
        <dbReference type="ChEBI" id="CHEBI:58537"/>
        <dbReference type="ChEBI" id="CHEBI:58894"/>
        <dbReference type="ChEBI" id="CHEBI:456216"/>
        <dbReference type="EC" id="6.3.5.11"/>
    </reaction>
</comment>
<dbReference type="Pfam" id="PF01656">
    <property type="entry name" value="CbiA"/>
    <property type="match status" value="1"/>
</dbReference>
<dbReference type="InterPro" id="IPR027417">
    <property type="entry name" value="P-loop_NTPase"/>
</dbReference>
<comment type="caution">
    <text evidence="10">The sequence shown here is derived from an EMBL/GenBank/DDBJ whole genome shotgun (WGS) entry which is preliminary data.</text>
</comment>
<keyword evidence="6 7" id="KW-0315">Glutamine amidotransferase</keyword>
<feature type="domain" description="CobQ/CobB/MinD/ParA nucleotide binding" evidence="8">
    <location>
        <begin position="8"/>
        <end position="186"/>
    </location>
</feature>
<dbReference type="Pfam" id="PF07685">
    <property type="entry name" value="GATase_3"/>
    <property type="match status" value="1"/>
</dbReference>
<name>A0ABX2H5A5_9FIRM</name>
<evidence type="ECO:0000256" key="7">
    <source>
        <dbReference type="HAMAP-Rule" id="MF_00027"/>
    </source>
</evidence>
<keyword evidence="7" id="KW-0169">Cobalamin biosynthesis</keyword>
<accession>A0ABX2H5A5</accession>
<reference evidence="10 11" key="1">
    <citation type="journal article" date="2020" name="Cell Host Microbe">
        <title>Functional and Genomic Variation between Human-Derived Isolates of Lachnospiraceae Reveals Inter- and Intra-Species Diversity.</title>
        <authorList>
            <person name="Sorbara M.T."/>
            <person name="Littmann E.R."/>
            <person name="Fontana E."/>
            <person name="Moody T.U."/>
            <person name="Kohout C.E."/>
            <person name="Gjonbalaj M."/>
            <person name="Eaton V."/>
            <person name="Seok R."/>
            <person name="Leiner I.M."/>
            <person name="Pamer E.G."/>
        </authorList>
    </citation>
    <scope>NUCLEOTIDE SEQUENCE [LARGE SCALE GENOMIC DNA]</scope>
    <source>
        <strain evidence="10 11">MSK.17.74</strain>
    </source>
</reference>
<organism evidence="10 11">
    <name type="scientific">Blautia faecis</name>
    <dbReference type="NCBI Taxonomy" id="871665"/>
    <lineage>
        <taxon>Bacteria</taxon>
        <taxon>Bacillati</taxon>
        <taxon>Bacillota</taxon>
        <taxon>Clostridia</taxon>
        <taxon>Lachnospirales</taxon>
        <taxon>Lachnospiraceae</taxon>
        <taxon>Blautia</taxon>
    </lineage>
</organism>
<comment type="miscellaneous">
    <text evidence="7">The a and c carboxylates of cobyrinate are activated for nucleophilic attack via formation of a phosphorylated intermediate by ATP. CbiA catalyzes first the amidation of the c-carboxylate, and then that of the a-carboxylate.</text>
</comment>
<proteinExistence type="inferred from homology"/>
<feature type="domain" description="CobB/CobQ-like glutamine amidotransferase" evidence="9">
    <location>
        <begin position="283"/>
        <end position="439"/>
    </location>
</feature>
<comment type="pathway">
    <text evidence="7">Cofactor biosynthesis; adenosylcobalamin biosynthesis; cob(II)yrinate a,c-diamide from sirohydrochlorin (anaerobic route): step 10/10.</text>
</comment>
<dbReference type="InterPro" id="IPR004484">
    <property type="entry name" value="CbiA/CobB_synth"/>
</dbReference>
<sequence length="500" mass="55694">MKKRIPRILLAAGASGSGKTLLTCGLLQVLVNRGIKTVSFKCGPDYIDPMFHTQVIGTKSRNLDTFFTGEEITRYLLAKNSADCEIAVMEGVMGFYDGVAGTTTLASAYDLARVTDTPVILIVNSKGMSVSLAAYIKGFLEYKKDSRIKGVIFNQMSPMLYPRMKKLVEEELGIKVLGYVPRVEDCVIESRHLGLILPEEIPELKGRLLKLAEVLENSLEIEEILKLANEAPVLEYPLLEKTDERSLCQPSGTSAIAEKVKREVDVLTEMSQVYTWKSPKKLRIGLAKDEAFCFFYEDNLDLLRSMGAELVAFSPVHDGHLPENLDGLLLYGGYPELNGKALEENLSMRQEIAAAIKDGMPCLAECGGFMYLHESMEGMDGKFYEMAGVIPGKVWRTPRLTRFGYITLKQNQGISHGKQETAILGESDLGVSPAHEFHYFDSDNCGTAFHASKPESKRGWDCMHGSDHLLAGFPHLYYYANPKIPQAFLKKCLEYKELQK</sequence>
<keyword evidence="3 7" id="KW-0547">Nucleotide-binding</keyword>
<keyword evidence="4 7" id="KW-0067">ATP-binding</keyword>
<dbReference type="HAMAP" id="MF_00027">
    <property type="entry name" value="CobB_CbiA"/>
    <property type="match status" value="1"/>
</dbReference>
<dbReference type="InterPro" id="IPR002586">
    <property type="entry name" value="CobQ/CobB/MinD/ParA_Nub-bd_dom"/>
</dbReference>
<dbReference type="Proteomes" id="UP001644719">
    <property type="component" value="Unassembled WGS sequence"/>
</dbReference>
<dbReference type="CDD" id="cd05388">
    <property type="entry name" value="CobB_N"/>
    <property type="match status" value="1"/>
</dbReference>
<evidence type="ECO:0000259" key="8">
    <source>
        <dbReference type="Pfam" id="PF01656"/>
    </source>
</evidence>
<evidence type="ECO:0000256" key="6">
    <source>
        <dbReference type="ARBA" id="ARBA00022962"/>
    </source>
</evidence>
<dbReference type="Gene3D" id="3.40.50.300">
    <property type="entry name" value="P-loop containing nucleotide triphosphate hydrolases"/>
    <property type="match status" value="1"/>
</dbReference>
<dbReference type="RefSeq" id="WP_173769674.1">
    <property type="nucleotide sequence ID" value="NZ_JAAITS010000018.1"/>
</dbReference>
<dbReference type="InterPro" id="IPR011698">
    <property type="entry name" value="GATase_3"/>
</dbReference>
<dbReference type="EC" id="6.3.5.11" evidence="7"/>
<dbReference type="Gene3D" id="3.40.50.880">
    <property type="match status" value="1"/>
</dbReference>
<evidence type="ECO:0000256" key="1">
    <source>
        <dbReference type="ARBA" id="ARBA00001946"/>
    </source>
</evidence>
<protein>
    <recommendedName>
        <fullName evidence="7">Cobyrinate a,c-diamide synthase</fullName>
        <ecNumber evidence="7">6.3.5.11</ecNumber>
    </recommendedName>
    <alternativeName>
        <fullName evidence="7">Cobyrinic acid a,c-diamide synthetase</fullName>
    </alternativeName>
</protein>
<evidence type="ECO:0000256" key="4">
    <source>
        <dbReference type="ARBA" id="ARBA00022840"/>
    </source>
</evidence>
<dbReference type="SUPFAM" id="SSF52540">
    <property type="entry name" value="P-loop containing nucleoside triphosphate hydrolases"/>
    <property type="match status" value="1"/>
</dbReference>
<gene>
    <name evidence="7" type="primary">cbiA</name>
    <name evidence="10" type="ORF">G5B17_08050</name>
</gene>
<dbReference type="PANTHER" id="PTHR43873">
    <property type="entry name" value="COBYRINATE A,C-DIAMIDE SYNTHASE"/>
    <property type="match status" value="1"/>
</dbReference>
<evidence type="ECO:0000256" key="5">
    <source>
        <dbReference type="ARBA" id="ARBA00022842"/>
    </source>
</evidence>
<feature type="active site" description="Nucleophile" evidence="7">
    <location>
        <position position="366"/>
    </location>
</feature>
<feature type="site" description="Increases nucleophilicity of active site Cys" evidence="7">
    <location>
        <position position="475"/>
    </location>
</feature>
<dbReference type="InterPro" id="IPR029062">
    <property type="entry name" value="Class_I_gatase-like"/>
</dbReference>
<evidence type="ECO:0000313" key="10">
    <source>
        <dbReference type="EMBL" id="NSG85385.1"/>
    </source>
</evidence>
<evidence type="ECO:0000256" key="3">
    <source>
        <dbReference type="ARBA" id="ARBA00022741"/>
    </source>
</evidence>
<dbReference type="NCBIfam" id="NF002204">
    <property type="entry name" value="PRK01077.1"/>
    <property type="match status" value="1"/>
</dbReference>
<comment type="domain">
    <text evidence="7">Comprises of two domains. The C-terminal domain contains the binding site for glutamine and catalyzes the hydrolysis of this substrate to glutamate and ammonia. The N-terminal domain is anticipated to bind ATP and cobyrinate and catalyzes the ultimate synthesis of the diamide product. The ammonia produced via the glutaminase domain is probably translocated to the adjacent domain via a molecular tunnel, where it reacts with an activated intermediate.</text>
</comment>
<evidence type="ECO:0000259" key="9">
    <source>
        <dbReference type="Pfam" id="PF07685"/>
    </source>
</evidence>